<feature type="domain" description="Peptidase M12B" evidence="12">
    <location>
        <begin position="211"/>
        <end position="411"/>
    </location>
</feature>
<comment type="caution">
    <text evidence="7">Lacks conserved residue(s) required for the propagation of feature annotation.</text>
</comment>
<dbReference type="InterPro" id="IPR036436">
    <property type="entry name" value="Disintegrin_dom_sf"/>
</dbReference>
<dbReference type="InterPro" id="IPR000742">
    <property type="entry name" value="EGF"/>
</dbReference>
<evidence type="ECO:0000256" key="5">
    <source>
        <dbReference type="ARBA" id="ARBA00023157"/>
    </source>
</evidence>
<dbReference type="InterPro" id="IPR024079">
    <property type="entry name" value="MetalloPept_cat_dom_sf"/>
</dbReference>
<dbReference type="GO" id="GO:0016020">
    <property type="term" value="C:membrane"/>
    <property type="evidence" value="ECO:0007669"/>
    <property type="project" value="UniProtKB-SubCell"/>
</dbReference>
<keyword evidence="7" id="KW-0479">Metal-binding</keyword>
<evidence type="ECO:0000256" key="7">
    <source>
        <dbReference type="PROSITE-ProRule" id="PRU00276"/>
    </source>
</evidence>
<keyword evidence="7" id="KW-0862">Zinc</keyword>
<evidence type="ECO:0000256" key="8">
    <source>
        <dbReference type="SAM" id="MobiDB-lite"/>
    </source>
</evidence>
<dbReference type="EMBL" id="CALNXJ010000019">
    <property type="protein sequence ID" value="CAH3122498.1"/>
    <property type="molecule type" value="Genomic_DNA"/>
</dbReference>
<dbReference type="InterPro" id="IPR001762">
    <property type="entry name" value="Disintegrin_dom"/>
</dbReference>
<proteinExistence type="predicted"/>
<feature type="binding site" evidence="7">
    <location>
        <position position="356"/>
    </location>
    <ligand>
        <name>Zn(2+)</name>
        <dbReference type="ChEBI" id="CHEBI:29105"/>
        <note>catalytic</note>
    </ligand>
</feature>
<keyword evidence="5 6" id="KW-1015">Disulfide bond</keyword>
<feature type="binding site" evidence="7">
    <location>
        <position position="346"/>
    </location>
    <ligand>
        <name>Zn(2+)</name>
        <dbReference type="ChEBI" id="CHEBI:29105"/>
        <note>catalytic</note>
    </ligand>
</feature>
<keyword evidence="10" id="KW-0732">Signal</keyword>
<dbReference type="InterPro" id="IPR034027">
    <property type="entry name" value="Reprolysin_adamalysin"/>
</dbReference>
<comment type="subcellular location">
    <subcellularLocation>
        <location evidence="1">Membrane</location>
        <topology evidence="1">Single-pass membrane protein</topology>
    </subcellularLocation>
</comment>
<dbReference type="PRINTS" id="PR00289">
    <property type="entry name" value="DISINTEGRIN"/>
</dbReference>
<dbReference type="Pfam" id="PF08516">
    <property type="entry name" value="ADAM_CR"/>
    <property type="match status" value="1"/>
</dbReference>
<feature type="region of interest" description="Disordered" evidence="8">
    <location>
        <begin position="745"/>
        <end position="1010"/>
    </location>
</feature>
<evidence type="ECO:0000313" key="14">
    <source>
        <dbReference type="Proteomes" id="UP001159428"/>
    </source>
</evidence>
<dbReference type="Gene3D" id="3.40.390.10">
    <property type="entry name" value="Collagenase (Catalytic Domain)"/>
    <property type="match status" value="1"/>
</dbReference>
<dbReference type="Pfam" id="PF01562">
    <property type="entry name" value="Pep_M12B_propep"/>
    <property type="match status" value="1"/>
</dbReference>
<keyword evidence="2 9" id="KW-0812">Transmembrane</keyword>
<keyword evidence="3 9" id="KW-1133">Transmembrane helix</keyword>
<sequence>MTSLNLLEISFIILVVHLGFLQGNSDKESSFRQEVRSYQFVSPRLSLNQQGRWRRTRDTSTKSSSGGHLGRATFSLRGFGKEFVLDVVQNRVLFSANYVSRYFKTDGGEIIAKNERNENCFYQGNIQGLKHSIVAISTCQGIEGMIYDGNETYYIQPFPGNADRHVMYRASDLRTGEKNCGVKHSDFTHAMEDFVSLGKHRSRRSVMSETKFVELIIVNDGSQYTHFKRDRKAVEYRSKMIANIVDSLYRPLMVRVALTAVETWTQGDKIVVDEDSDKSLQNFMKYRNSDLVKKYPHDNAQLLTRINFQGSTVGKASVLAMCGERSGGVVQDHSGSAAATAATLAHEMGHNFGFIHDQDVPSCKCDAPANQGCIMSSVAKNTPSTDWSSCSRDSFHTYLKRGLDACLFNTPSNLFGDALCGNGFKEEGEECDCGTIEECEKYSDHCCNATTCKLHPASECDSGPCCDKCKHKPQGFLCRDTINECDLPEVCTGKSGLCPSNKYVQDGATCANGEGYCFKGKCPLHDTQCKDFWGKDALSGPDGCYNWNMQGNYRGHCGIQGSNVYKKCDEKDKLCGMLQCTNVEDKTHPIIGHPKGSYGHTSGETLCKSASVSLGSDIPDPGETLEGTKCGKNMLCIQRKCISIDVFNANNKPCPNNCSGENGICNNDAECFCHSCWTGADCSVPLKCGTEGTAEPQAKRSKLAGILILVFFIIFLIVGAVFAFIYRKQLKEKWQTFKQKAPVNKSYQGLSRASPKQTRARNGAEATATTNSEPLRPRPDISGPTLTSTTRKEPVNITTNPLGTSKFTAASTKQEQPASQPPVVFKPTPPKPDKPEPPVVEKEKRPPNLPPVKLRNRDWPPKGDKTASLNRASSPPSVTEPTRPVKPVKPPRPESHAGVLDKPSVPPHSGVKASKEWPPRDKKNDTHSNPAQGSKAPTSQPIVPLRPVPKAVKGPSEERPSSIPLKPSDIKKGLGTGNDRPLSASNVASPKKVPLKPPGPIPKRPGSKPT</sequence>
<evidence type="ECO:0000256" key="10">
    <source>
        <dbReference type="SAM" id="SignalP"/>
    </source>
</evidence>
<feature type="compositionally biased region" description="Polar residues" evidence="8">
    <location>
        <begin position="745"/>
        <end position="757"/>
    </location>
</feature>
<evidence type="ECO:0008006" key="15">
    <source>
        <dbReference type="Google" id="ProtNLM"/>
    </source>
</evidence>
<keyword evidence="4 9" id="KW-0472">Membrane</keyword>
<feature type="binding site" evidence="7">
    <location>
        <position position="350"/>
    </location>
    <ligand>
        <name>Zn(2+)</name>
        <dbReference type="ChEBI" id="CHEBI:29105"/>
        <note>catalytic</note>
    </ligand>
</feature>
<feature type="active site" evidence="7">
    <location>
        <position position="347"/>
    </location>
</feature>
<feature type="compositionally biased region" description="Polar residues" evidence="8">
    <location>
        <begin position="796"/>
        <end position="818"/>
    </location>
</feature>
<feature type="compositionally biased region" description="Polar residues" evidence="8">
    <location>
        <begin position="867"/>
        <end position="877"/>
    </location>
</feature>
<protein>
    <recommendedName>
        <fullName evidence="15">Disintegrin and metalloproteinase domain-containing protein 12</fullName>
    </recommendedName>
</protein>
<dbReference type="FunFam" id="4.10.70.10:FF:000001">
    <property type="entry name" value="Disintegrin and metalloproteinase domain-containing protein 22"/>
    <property type="match status" value="1"/>
</dbReference>
<evidence type="ECO:0000256" key="1">
    <source>
        <dbReference type="ARBA" id="ARBA00004167"/>
    </source>
</evidence>
<reference evidence="13 14" key="1">
    <citation type="submission" date="2022-05" db="EMBL/GenBank/DDBJ databases">
        <authorList>
            <consortium name="Genoscope - CEA"/>
            <person name="William W."/>
        </authorList>
    </citation>
    <scope>NUCLEOTIDE SEQUENCE [LARGE SCALE GENOMIC DNA]</scope>
</reference>
<feature type="compositionally biased region" description="Polar residues" evidence="8">
    <location>
        <begin position="927"/>
        <end position="941"/>
    </location>
</feature>
<feature type="domain" description="Disintegrin" evidence="11">
    <location>
        <begin position="417"/>
        <end position="506"/>
    </location>
</feature>
<evidence type="ECO:0000256" key="2">
    <source>
        <dbReference type="ARBA" id="ARBA00022692"/>
    </source>
</evidence>
<dbReference type="CDD" id="cd04269">
    <property type="entry name" value="ZnMc_adamalysin_II_like"/>
    <property type="match status" value="1"/>
</dbReference>
<evidence type="ECO:0000259" key="11">
    <source>
        <dbReference type="PROSITE" id="PS50214"/>
    </source>
</evidence>
<feature type="compositionally biased region" description="Basic and acidic residues" evidence="8">
    <location>
        <begin position="913"/>
        <end position="926"/>
    </location>
</feature>
<dbReference type="Gene3D" id="4.10.70.10">
    <property type="entry name" value="Disintegrin domain"/>
    <property type="match status" value="1"/>
</dbReference>
<dbReference type="FunFam" id="3.40.390.10:FF:000002">
    <property type="entry name" value="Disintegrin and metalloproteinase domain-containing protein 22"/>
    <property type="match status" value="1"/>
</dbReference>
<comment type="caution">
    <text evidence="13">The sequence shown here is derived from an EMBL/GenBank/DDBJ whole genome shotgun (WGS) entry which is preliminary data.</text>
</comment>
<dbReference type="GO" id="GO:0004222">
    <property type="term" value="F:metalloendopeptidase activity"/>
    <property type="evidence" value="ECO:0007669"/>
    <property type="project" value="InterPro"/>
</dbReference>
<dbReference type="PROSITE" id="PS50214">
    <property type="entry name" value="DISINTEGRIN_2"/>
    <property type="match status" value="1"/>
</dbReference>
<dbReference type="InterPro" id="IPR001590">
    <property type="entry name" value="Peptidase_M12B"/>
</dbReference>
<feature type="chain" id="PRO_5043594564" description="Disintegrin and metalloproteinase domain-containing protein 12" evidence="10">
    <location>
        <begin position="24"/>
        <end position="1010"/>
    </location>
</feature>
<dbReference type="AlphaFoldDB" id="A0AAU9WQR9"/>
<dbReference type="SMART" id="SM00608">
    <property type="entry name" value="ACR"/>
    <property type="match status" value="1"/>
</dbReference>
<dbReference type="PANTHER" id="PTHR11905:SF240">
    <property type="entry name" value="DISINTEGRIN AND METALLOPROTEINASE DOMAIN-CONTAINING PROTEIN 11-LIKE ISOFORM X1"/>
    <property type="match status" value="1"/>
</dbReference>
<dbReference type="InterPro" id="IPR002870">
    <property type="entry name" value="Peptidase_M12B_N"/>
</dbReference>
<dbReference type="GO" id="GO:0046872">
    <property type="term" value="F:metal ion binding"/>
    <property type="evidence" value="ECO:0007669"/>
    <property type="project" value="UniProtKB-KW"/>
</dbReference>
<name>A0AAU9WQR9_9CNID</name>
<feature type="signal peptide" evidence="10">
    <location>
        <begin position="1"/>
        <end position="23"/>
    </location>
</feature>
<evidence type="ECO:0000256" key="9">
    <source>
        <dbReference type="SAM" id="Phobius"/>
    </source>
</evidence>
<evidence type="ECO:0000259" key="12">
    <source>
        <dbReference type="PROSITE" id="PS50215"/>
    </source>
</evidence>
<evidence type="ECO:0000256" key="4">
    <source>
        <dbReference type="ARBA" id="ARBA00023136"/>
    </source>
</evidence>
<feature type="disulfide bond" evidence="6">
    <location>
        <begin position="478"/>
        <end position="498"/>
    </location>
</feature>
<evidence type="ECO:0000256" key="3">
    <source>
        <dbReference type="ARBA" id="ARBA00022989"/>
    </source>
</evidence>
<dbReference type="Pfam" id="PF01421">
    <property type="entry name" value="Reprolysin"/>
    <property type="match status" value="1"/>
</dbReference>
<dbReference type="Pfam" id="PF00200">
    <property type="entry name" value="Disintegrin"/>
    <property type="match status" value="1"/>
</dbReference>
<dbReference type="InterPro" id="IPR006586">
    <property type="entry name" value="ADAM_Cys-rich"/>
</dbReference>
<dbReference type="GO" id="GO:0006508">
    <property type="term" value="P:proteolysis"/>
    <property type="evidence" value="ECO:0007669"/>
    <property type="project" value="InterPro"/>
</dbReference>
<feature type="transmembrane region" description="Helical" evidence="9">
    <location>
        <begin position="703"/>
        <end position="726"/>
    </location>
</feature>
<dbReference type="PANTHER" id="PTHR11905">
    <property type="entry name" value="ADAM A DISINTEGRIN AND METALLOPROTEASE DOMAIN"/>
    <property type="match status" value="1"/>
</dbReference>
<dbReference type="PROSITE" id="PS50215">
    <property type="entry name" value="ADAM_MEPRO"/>
    <property type="match status" value="1"/>
</dbReference>
<dbReference type="SUPFAM" id="SSF57552">
    <property type="entry name" value="Blood coagulation inhibitor (disintegrin)"/>
    <property type="match status" value="1"/>
</dbReference>
<dbReference type="SUPFAM" id="SSF55486">
    <property type="entry name" value="Metalloproteases ('zincins'), catalytic domain"/>
    <property type="match status" value="1"/>
</dbReference>
<feature type="compositionally biased region" description="Basic and acidic residues" evidence="8">
    <location>
        <begin position="855"/>
        <end position="865"/>
    </location>
</feature>
<accession>A0AAU9WQR9</accession>
<evidence type="ECO:0000256" key="6">
    <source>
        <dbReference type="PROSITE-ProRule" id="PRU00068"/>
    </source>
</evidence>
<feature type="compositionally biased region" description="Basic and acidic residues" evidence="8">
    <location>
        <begin position="831"/>
        <end position="846"/>
    </location>
</feature>
<keyword evidence="14" id="KW-1185">Reference proteome</keyword>
<gene>
    <name evidence="13" type="ORF">PMEA_00009656</name>
</gene>
<organism evidence="13 14">
    <name type="scientific">Pocillopora meandrina</name>
    <dbReference type="NCBI Taxonomy" id="46732"/>
    <lineage>
        <taxon>Eukaryota</taxon>
        <taxon>Metazoa</taxon>
        <taxon>Cnidaria</taxon>
        <taxon>Anthozoa</taxon>
        <taxon>Hexacorallia</taxon>
        <taxon>Scleractinia</taxon>
        <taxon>Astrocoeniina</taxon>
        <taxon>Pocilloporidae</taxon>
        <taxon>Pocillopora</taxon>
    </lineage>
</organism>
<dbReference type="Proteomes" id="UP001159428">
    <property type="component" value="Unassembled WGS sequence"/>
</dbReference>
<dbReference type="PROSITE" id="PS00022">
    <property type="entry name" value="EGF_1"/>
    <property type="match status" value="1"/>
</dbReference>
<dbReference type="SMART" id="SM00050">
    <property type="entry name" value="DISIN"/>
    <property type="match status" value="1"/>
</dbReference>
<evidence type="ECO:0000313" key="13">
    <source>
        <dbReference type="EMBL" id="CAH3122498.1"/>
    </source>
</evidence>